<dbReference type="EMBL" id="JBFOLJ010000005">
    <property type="protein sequence ID" value="KAL2535731.1"/>
    <property type="molecule type" value="Genomic_DNA"/>
</dbReference>
<dbReference type="InterPro" id="IPR044807">
    <property type="entry name" value="DRIP1-like"/>
</dbReference>
<comment type="caution">
    <text evidence="1">The sequence shown here is derived from an EMBL/GenBank/DDBJ whole genome shotgun (WGS) entry which is preliminary data.</text>
</comment>
<dbReference type="PANTHER" id="PTHR46293">
    <property type="entry name" value="E3 UBIQUITIN PROTEIN LIGASE DRIP1"/>
    <property type="match status" value="1"/>
</dbReference>
<organism evidence="1 2">
    <name type="scientific">Forsythia ovata</name>
    <dbReference type="NCBI Taxonomy" id="205694"/>
    <lineage>
        <taxon>Eukaryota</taxon>
        <taxon>Viridiplantae</taxon>
        <taxon>Streptophyta</taxon>
        <taxon>Embryophyta</taxon>
        <taxon>Tracheophyta</taxon>
        <taxon>Spermatophyta</taxon>
        <taxon>Magnoliopsida</taxon>
        <taxon>eudicotyledons</taxon>
        <taxon>Gunneridae</taxon>
        <taxon>Pentapetalae</taxon>
        <taxon>asterids</taxon>
        <taxon>lamiids</taxon>
        <taxon>Lamiales</taxon>
        <taxon>Oleaceae</taxon>
        <taxon>Forsythieae</taxon>
        <taxon>Forsythia</taxon>
    </lineage>
</organism>
<keyword evidence="2" id="KW-1185">Reference proteome</keyword>
<evidence type="ECO:0000313" key="1">
    <source>
        <dbReference type="EMBL" id="KAL2535731.1"/>
    </source>
</evidence>
<evidence type="ECO:0000313" key="2">
    <source>
        <dbReference type="Proteomes" id="UP001604277"/>
    </source>
</evidence>
<sequence length="117" mass="13196">MMQFSNSFHGPDGEYSHMIATICHLWSFMSQNELTMLLDGSIPVSFIQKYLKRKLDLTSEDEVEIKCMGQSVVPTLTLNNLVDIWLQTTTSERVSATIGSSAKDFVMVLGYTRKVDP</sequence>
<dbReference type="PANTHER" id="PTHR46293:SF1">
    <property type="entry name" value="OS03G0632800 PROTEIN"/>
    <property type="match status" value="1"/>
</dbReference>
<gene>
    <name evidence="1" type="ORF">Fot_17122</name>
</gene>
<accession>A0ABD1VES4</accession>
<reference evidence="2" key="1">
    <citation type="submission" date="2024-07" db="EMBL/GenBank/DDBJ databases">
        <title>Two chromosome-level genome assemblies of Korean endemic species Abeliophyllum distichum and Forsythia ovata (Oleaceae).</title>
        <authorList>
            <person name="Jang H."/>
        </authorList>
    </citation>
    <scope>NUCLEOTIDE SEQUENCE [LARGE SCALE GENOMIC DNA]</scope>
</reference>
<protein>
    <submittedName>
        <fullName evidence="1">RING-type domain-containing protein</fullName>
    </submittedName>
</protein>
<proteinExistence type="predicted"/>
<dbReference type="AlphaFoldDB" id="A0ABD1VES4"/>
<dbReference type="Proteomes" id="UP001604277">
    <property type="component" value="Unassembled WGS sequence"/>
</dbReference>
<name>A0ABD1VES4_9LAMI</name>